<dbReference type="Proteomes" id="UP001147733">
    <property type="component" value="Unassembled WGS sequence"/>
</dbReference>
<name>A0A9W9NIT8_PENCI</name>
<evidence type="ECO:0000313" key="3">
    <source>
        <dbReference type="EMBL" id="KAJ5220769.1"/>
    </source>
</evidence>
<dbReference type="OrthoDB" id="432685at2759"/>
<feature type="compositionally biased region" description="Polar residues" evidence="1">
    <location>
        <begin position="49"/>
        <end position="64"/>
    </location>
</feature>
<sequence length="192" mass="21331">MSGDKSSSEASVQSSEENRQPSAQSSIAPEKSTAIPAPSDAKDKDETRNSSNTSLFGTLLSPFNSLLKISPDQSNTQESGPDQKTHQIEQSKTPTEPETTQTEPEPYYTPNEVPLFKKLQKKRLTGTRTKQLLRAAARAHDDPPPPPELGTCCGSSCDPCVNDLWREERNVWMERWGDRAVKDGSERKDLDW</sequence>
<organism evidence="3 4">
    <name type="scientific">Penicillium citrinum</name>
    <dbReference type="NCBI Taxonomy" id="5077"/>
    <lineage>
        <taxon>Eukaryota</taxon>
        <taxon>Fungi</taxon>
        <taxon>Dikarya</taxon>
        <taxon>Ascomycota</taxon>
        <taxon>Pezizomycotina</taxon>
        <taxon>Eurotiomycetes</taxon>
        <taxon>Eurotiomycetidae</taxon>
        <taxon>Eurotiales</taxon>
        <taxon>Aspergillaceae</taxon>
        <taxon>Penicillium</taxon>
    </lineage>
</organism>
<dbReference type="RefSeq" id="XP_056495692.1">
    <property type="nucleotide sequence ID" value="XM_056648561.1"/>
</dbReference>
<feature type="compositionally biased region" description="Low complexity" evidence="1">
    <location>
        <begin position="93"/>
        <end position="112"/>
    </location>
</feature>
<dbReference type="AlphaFoldDB" id="A0A9W9NIT8"/>
<feature type="compositionally biased region" description="Polar residues" evidence="1">
    <location>
        <begin position="71"/>
        <end position="80"/>
    </location>
</feature>
<dbReference type="GeneID" id="81387728"/>
<accession>A0A9W9NIT8</accession>
<proteinExistence type="predicted"/>
<evidence type="ECO:0000313" key="4">
    <source>
        <dbReference type="Proteomes" id="UP001147733"/>
    </source>
</evidence>
<protein>
    <recommendedName>
        <fullName evidence="2">Oxidoreductase-like domain-containing protein</fullName>
    </recommendedName>
</protein>
<reference evidence="3" key="2">
    <citation type="journal article" date="2023" name="IMA Fungus">
        <title>Comparative genomic study of the Penicillium genus elucidates a diverse pangenome and 15 lateral gene transfer events.</title>
        <authorList>
            <person name="Petersen C."/>
            <person name="Sorensen T."/>
            <person name="Nielsen M.R."/>
            <person name="Sondergaard T.E."/>
            <person name="Sorensen J.L."/>
            <person name="Fitzpatrick D.A."/>
            <person name="Frisvad J.C."/>
            <person name="Nielsen K.L."/>
        </authorList>
    </citation>
    <scope>NUCLEOTIDE SEQUENCE</scope>
    <source>
        <strain evidence="3">IBT 23319</strain>
    </source>
</reference>
<evidence type="ECO:0000259" key="2">
    <source>
        <dbReference type="Pfam" id="PF09791"/>
    </source>
</evidence>
<comment type="caution">
    <text evidence="3">The sequence shown here is derived from an EMBL/GenBank/DDBJ whole genome shotgun (WGS) entry which is preliminary data.</text>
</comment>
<gene>
    <name evidence="3" type="ORF">N7469_009656</name>
</gene>
<keyword evidence="4" id="KW-1185">Reference proteome</keyword>
<dbReference type="EMBL" id="JAPQKT010000009">
    <property type="protein sequence ID" value="KAJ5220769.1"/>
    <property type="molecule type" value="Genomic_DNA"/>
</dbReference>
<feature type="domain" description="Oxidoreductase-like" evidence="2">
    <location>
        <begin position="143"/>
        <end position="175"/>
    </location>
</feature>
<evidence type="ECO:0000256" key="1">
    <source>
        <dbReference type="SAM" id="MobiDB-lite"/>
    </source>
</evidence>
<feature type="region of interest" description="Disordered" evidence="1">
    <location>
        <begin position="1"/>
        <end position="112"/>
    </location>
</feature>
<dbReference type="InterPro" id="IPR019180">
    <property type="entry name" value="Oxidoreductase-like_N"/>
</dbReference>
<dbReference type="Pfam" id="PF09791">
    <property type="entry name" value="Oxidored-like"/>
    <property type="match status" value="1"/>
</dbReference>
<reference evidence="3" key="1">
    <citation type="submission" date="2022-11" db="EMBL/GenBank/DDBJ databases">
        <authorList>
            <person name="Petersen C."/>
        </authorList>
    </citation>
    <scope>NUCLEOTIDE SEQUENCE</scope>
    <source>
        <strain evidence="3">IBT 23319</strain>
    </source>
</reference>